<evidence type="ECO:0000313" key="14">
    <source>
        <dbReference type="EMBL" id="VDH97616.1"/>
    </source>
</evidence>
<dbReference type="InterPro" id="IPR029342">
    <property type="entry name" value="ECIST_C"/>
</dbReference>
<dbReference type="GO" id="GO:0007178">
    <property type="term" value="P:cell surface receptor protein serine/threonine kinase signaling pathway"/>
    <property type="evidence" value="ECO:0007669"/>
    <property type="project" value="TreeGrafter"/>
</dbReference>
<proteinExistence type="inferred from homology"/>
<name>A0A8B6BXS0_MYTGA</name>
<evidence type="ECO:0000256" key="12">
    <source>
        <dbReference type="SAM" id="MobiDB-lite"/>
    </source>
</evidence>
<dbReference type="InterPro" id="IPR010418">
    <property type="entry name" value="ECSIT"/>
</dbReference>
<sequence>MLKITEPMQCIARLVIKRQKLLSSLYHSSVPSCKENKDIISTDKENIQIIKKETDTGLMRPKFEASQDIQSPPPPEEDQPNPRDRKNKIDMRFIPKTYTKTPQAIQFTKKSALIFDSLESKPKTLQTFKTACNIYLDKEGLYRRGHVEFIYAARDKLKEYNLNYDLNAYKALMNVFPKERLKPRSKIEAEFRRYPKQQDCAIEVLDTMGKNGVIPDVQFYNLILSVFGEYSHVTRKLQRTMYWLPKFKHANPWPIPKLLPDNKIELAKLALKRMAFDINNELTVWKTTETEENPNEDTFIVSAQSEKQRELIKKLSPDKAVFVDGGYNVYLRNVMQTYFVLRADPEHEPEVKVDEEEDLFNWTTIFEEEKPSSIVPKKSVHEQEDGVILGMCITGSSTRDSLVSWIRYLQDSNPNLEHIPVVFTLKTVGQGTDVVKYDQQNQKQSSAS</sequence>
<dbReference type="Proteomes" id="UP000596742">
    <property type="component" value="Unassembled WGS sequence"/>
</dbReference>
<evidence type="ECO:0000313" key="15">
    <source>
        <dbReference type="Proteomes" id="UP000596742"/>
    </source>
</evidence>
<dbReference type="InterPro" id="IPR046448">
    <property type="entry name" value="ECSIT_N"/>
</dbReference>
<evidence type="ECO:0000256" key="5">
    <source>
        <dbReference type="ARBA" id="ARBA00019998"/>
    </source>
</evidence>
<comment type="similarity">
    <text evidence="4">Belongs to the ECSIT family.</text>
</comment>
<comment type="caution">
    <text evidence="14">The sequence shown here is derived from an EMBL/GenBank/DDBJ whole genome shotgun (WGS) entry which is preliminary data.</text>
</comment>
<gene>
    <name evidence="14" type="ORF">MGAL_10B075253</name>
</gene>
<dbReference type="Pfam" id="PF06239">
    <property type="entry name" value="ECSIT_N"/>
    <property type="match status" value="1"/>
</dbReference>
<protein>
    <recommendedName>
        <fullName evidence="5">Evolutionarily conserved signaling intermediate in Toll pathway, mitochondrial</fullName>
    </recommendedName>
</protein>
<organism evidence="14 15">
    <name type="scientific">Mytilus galloprovincialis</name>
    <name type="common">Mediterranean mussel</name>
    <dbReference type="NCBI Taxonomy" id="29158"/>
    <lineage>
        <taxon>Eukaryota</taxon>
        <taxon>Metazoa</taxon>
        <taxon>Spiralia</taxon>
        <taxon>Lophotrochozoa</taxon>
        <taxon>Mollusca</taxon>
        <taxon>Bivalvia</taxon>
        <taxon>Autobranchia</taxon>
        <taxon>Pteriomorphia</taxon>
        <taxon>Mytilida</taxon>
        <taxon>Mytiloidea</taxon>
        <taxon>Mytilidae</taxon>
        <taxon>Mytilinae</taxon>
        <taxon>Mytilus</taxon>
    </lineage>
</organism>
<keyword evidence="15" id="KW-1185">Reference proteome</keyword>
<reference evidence="14" key="1">
    <citation type="submission" date="2018-11" db="EMBL/GenBank/DDBJ databases">
        <authorList>
            <person name="Alioto T."/>
            <person name="Alioto T."/>
        </authorList>
    </citation>
    <scope>NUCLEOTIDE SEQUENCE</scope>
</reference>
<dbReference type="PANTHER" id="PTHR13113:SF1">
    <property type="entry name" value="EVOLUTIONARILY CONSERVED SIGNALING INTERMEDIATE IN TOLL PATHWAY, MITOCHONDRIAL"/>
    <property type="match status" value="1"/>
</dbReference>
<accession>A0A8B6BXS0</accession>
<dbReference type="Pfam" id="PF14784">
    <property type="entry name" value="ECSIT_C"/>
    <property type="match status" value="1"/>
</dbReference>
<dbReference type="GO" id="GO:0005739">
    <property type="term" value="C:mitochondrion"/>
    <property type="evidence" value="ECO:0007669"/>
    <property type="project" value="UniProtKB-SubCell"/>
</dbReference>
<feature type="domain" description="ECSIT C-terminal" evidence="13">
    <location>
        <begin position="305"/>
        <end position="426"/>
    </location>
</feature>
<keyword evidence="8" id="KW-0391">Immunity</keyword>
<evidence type="ECO:0000256" key="1">
    <source>
        <dbReference type="ARBA" id="ARBA00004123"/>
    </source>
</evidence>
<feature type="region of interest" description="Disordered" evidence="12">
    <location>
        <begin position="60"/>
        <end position="88"/>
    </location>
</feature>
<keyword evidence="7" id="KW-0399">Innate immunity</keyword>
<evidence type="ECO:0000256" key="10">
    <source>
        <dbReference type="ARBA" id="ARBA00023128"/>
    </source>
</evidence>
<dbReference type="OrthoDB" id="10064298at2759"/>
<evidence type="ECO:0000256" key="8">
    <source>
        <dbReference type="ARBA" id="ARBA00022859"/>
    </source>
</evidence>
<evidence type="ECO:0000259" key="13">
    <source>
        <dbReference type="SMART" id="SM01284"/>
    </source>
</evidence>
<evidence type="ECO:0000256" key="11">
    <source>
        <dbReference type="ARBA" id="ARBA00023242"/>
    </source>
</evidence>
<keyword evidence="10" id="KW-0496">Mitochondrion</keyword>
<dbReference type="GO" id="GO:0005634">
    <property type="term" value="C:nucleus"/>
    <property type="evidence" value="ECO:0007669"/>
    <property type="project" value="UniProtKB-SubCell"/>
</dbReference>
<dbReference type="AlphaFoldDB" id="A0A8B6BXS0"/>
<keyword evidence="9" id="KW-0809">Transit peptide</keyword>
<evidence type="ECO:0000256" key="2">
    <source>
        <dbReference type="ARBA" id="ARBA00004173"/>
    </source>
</evidence>
<evidence type="ECO:0000256" key="3">
    <source>
        <dbReference type="ARBA" id="ARBA00004496"/>
    </source>
</evidence>
<evidence type="ECO:0000256" key="9">
    <source>
        <dbReference type="ARBA" id="ARBA00022946"/>
    </source>
</evidence>
<keyword evidence="6" id="KW-0963">Cytoplasm</keyword>
<evidence type="ECO:0000256" key="6">
    <source>
        <dbReference type="ARBA" id="ARBA00022490"/>
    </source>
</evidence>
<comment type="subcellular location">
    <subcellularLocation>
        <location evidence="3">Cytoplasm</location>
    </subcellularLocation>
    <subcellularLocation>
        <location evidence="2">Mitochondrion</location>
    </subcellularLocation>
    <subcellularLocation>
        <location evidence="1">Nucleus</location>
    </subcellularLocation>
</comment>
<evidence type="ECO:0000256" key="7">
    <source>
        <dbReference type="ARBA" id="ARBA00022588"/>
    </source>
</evidence>
<dbReference type="SMART" id="SM01284">
    <property type="entry name" value="ECSIT_Cterm"/>
    <property type="match status" value="1"/>
</dbReference>
<dbReference type="PANTHER" id="PTHR13113">
    <property type="entry name" value="ECSIT EVOLUTIONARILY CONSERVED SIGNALING INTERMEDIATE IN TOLL PATHWAYS"/>
    <property type="match status" value="1"/>
</dbReference>
<dbReference type="EMBL" id="UYJE01000928">
    <property type="protein sequence ID" value="VDH97616.1"/>
    <property type="molecule type" value="Genomic_DNA"/>
</dbReference>
<keyword evidence="11" id="KW-0539">Nucleus</keyword>
<dbReference type="GO" id="GO:0045087">
    <property type="term" value="P:innate immune response"/>
    <property type="evidence" value="ECO:0007669"/>
    <property type="project" value="UniProtKB-KW"/>
</dbReference>
<evidence type="ECO:0000256" key="4">
    <source>
        <dbReference type="ARBA" id="ARBA00007674"/>
    </source>
</evidence>